<geneLocation type="plasmid" evidence="1 2">
    <name>pSS37A-Re-2</name>
</geneLocation>
<accession>A0ABM8EEE1</accession>
<protein>
    <submittedName>
        <fullName evidence="1">Uncharacterized protein</fullName>
    </submittedName>
</protein>
<sequence>MPECHVGRLSRDETRNLPAHVARAIAGDSLHSFDELVIEYPPIIAAGHGSQFDMAIVGLQCQSALKWDPSSAPKRDPFCEAVLRLSA</sequence>
<gene>
    <name evidence="1" type="ORF">SS37A_38930</name>
</gene>
<proteinExistence type="predicted"/>
<name>A0ABM8EEE1_9HYPH</name>
<dbReference type="Proteomes" id="UP001317629">
    <property type="component" value="Plasmid pSS37A-Re-2"/>
</dbReference>
<organism evidence="1 2">
    <name type="scientific">Methylocystis iwaonis</name>
    <dbReference type="NCBI Taxonomy" id="2885079"/>
    <lineage>
        <taxon>Bacteria</taxon>
        <taxon>Pseudomonadati</taxon>
        <taxon>Pseudomonadota</taxon>
        <taxon>Alphaproteobacteria</taxon>
        <taxon>Hyphomicrobiales</taxon>
        <taxon>Methylocystaceae</taxon>
        <taxon>Methylocystis</taxon>
    </lineage>
</organism>
<keyword evidence="2" id="KW-1185">Reference proteome</keyword>
<evidence type="ECO:0000313" key="2">
    <source>
        <dbReference type="Proteomes" id="UP001317629"/>
    </source>
</evidence>
<reference evidence="1 2" key="1">
    <citation type="journal article" date="2023" name="Int. J. Syst. Evol. Microbiol.">
        <title>Methylocystis iwaonis sp. nov., a type II methane-oxidizing bacterium from surface soil of a rice paddy field in Japan, and emended description of the genus Methylocystis (ex Whittenbury et al. 1970) Bowman et al. 1993.</title>
        <authorList>
            <person name="Kaise H."/>
            <person name="Sawadogo J.B."/>
            <person name="Alam M.S."/>
            <person name="Ueno C."/>
            <person name="Dianou D."/>
            <person name="Shinjo R."/>
            <person name="Asakawa S."/>
        </authorList>
    </citation>
    <scope>NUCLEOTIDE SEQUENCE [LARGE SCALE GENOMIC DNA]</scope>
    <source>
        <strain evidence="1 2">SS37A-Re</strain>
    </source>
</reference>
<keyword evidence="1" id="KW-0614">Plasmid</keyword>
<dbReference type="EMBL" id="AP027144">
    <property type="protein sequence ID" value="BDV36363.1"/>
    <property type="molecule type" value="Genomic_DNA"/>
</dbReference>
<evidence type="ECO:0000313" key="1">
    <source>
        <dbReference type="EMBL" id="BDV36363.1"/>
    </source>
</evidence>